<keyword evidence="14" id="KW-1185">Reference proteome</keyword>
<keyword evidence="4 10" id="KW-0698">rRNA processing</keyword>
<evidence type="ECO:0000313" key="14">
    <source>
        <dbReference type="Proteomes" id="UP000245802"/>
    </source>
</evidence>
<dbReference type="InterPro" id="IPR046886">
    <property type="entry name" value="RsmE_MTase_dom"/>
</dbReference>
<evidence type="ECO:0000259" key="12">
    <source>
        <dbReference type="Pfam" id="PF20260"/>
    </source>
</evidence>
<feature type="domain" description="Ribosomal RNA small subunit methyltransferase E methyltransferase" evidence="11">
    <location>
        <begin position="73"/>
        <end position="226"/>
    </location>
</feature>
<evidence type="ECO:0000256" key="2">
    <source>
        <dbReference type="ARBA" id="ARBA00005528"/>
    </source>
</evidence>
<evidence type="ECO:0000256" key="5">
    <source>
        <dbReference type="ARBA" id="ARBA00022603"/>
    </source>
</evidence>
<dbReference type="GO" id="GO:0005737">
    <property type="term" value="C:cytoplasm"/>
    <property type="evidence" value="ECO:0007669"/>
    <property type="project" value="UniProtKB-SubCell"/>
</dbReference>
<evidence type="ECO:0000256" key="6">
    <source>
        <dbReference type="ARBA" id="ARBA00022679"/>
    </source>
</evidence>
<evidence type="ECO:0000256" key="8">
    <source>
        <dbReference type="ARBA" id="ARBA00025699"/>
    </source>
</evidence>
<dbReference type="SUPFAM" id="SSF88697">
    <property type="entry name" value="PUA domain-like"/>
    <property type="match status" value="1"/>
</dbReference>
<reference evidence="13 14" key="1">
    <citation type="submission" date="2018-01" db="EMBL/GenBank/DDBJ databases">
        <title>G. obscuriglobus.</title>
        <authorList>
            <person name="Franke J."/>
            <person name="Blomberg W."/>
            <person name="Selmecki A."/>
        </authorList>
    </citation>
    <scope>NUCLEOTIDE SEQUENCE [LARGE SCALE GENOMIC DNA]</scope>
    <source>
        <strain evidence="13 14">DSM 5831</strain>
    </source>
</reference>
<comment type="similarity">
    <text evidence="2 10">Belongs to the RNA methyltransferase RsmE family.</text>
</comment>
<dbReference type="PIRSF" id="PIRSF015601">
    <property type="entry name" value="MTase_slr0722"/>
    <property type="match status" value="1"/>
</dbReference>
<dbReference type="Pfam" id="PF20260">
    <property type="entry name" value="PUA_4"/>
    <property type="match status" value="1"/>
</dbReference>
<dbReference type="InterPro" id="IPR029028">
    <property type="entry name" value="Alpha/beta_knot_MTases"/>
</dbReference>
<comment type="catalytic activity">
    <reaction evidence="9 10">
        <text>uridine(1498) in 16S rRNA + S-adenosyl-L-methionine = N(3)-methyluridine(1498) in 16S rRNA + S-adenosyl-L-homocysteine + H(+)</text>
        <dbReference type="Rhea" id="RHEA:42920"/>
        <dbReference type="Rhea" id="RHEA-COMP:10283"/>
        <dbReference type="Rhea" id="RHEA-COMP:10284"/>
        <dbReference type="ChEBI" id="CHEBI:15378"/>
        <dbReference type="ChEBI" id="CHEBI:57856"/>
        <dbReference type="ChEBI" id="CHEBI:59789"/>
        <dbReference type="ChEBI" id="CHEBI:65315"/>
        <dbReference type="ChEBI" id="CHEBI:74502"/>
        <dbReference type="EC" id="2.1.1.193"/>
    </reaction>
</comment>
<dbReference type="InterPro" id="IPR015947">
    <property type="entry name" value="PUA-like_sf"/>
</dbReference>
<dbReference type="GO" id="GO:0070475">
    <property type="term" value="P:rRNA base methylation"/>
    <property type="evidence" value="ECO:0007669"/>
    <property type="project" value="TreeGrafter"/>
</dbReference>
<dbReference type="PANTHER" id="PTHR30027:SF3">
    <property type="entry name" value="16S RRNA (URACIL(1498)-N(3))-METHYLTRANSFERASE"/>
    <property type="match status" value="1"/>
</dbReference>
<dbReference type="EC" id="2.1.1.193" evidence="10"/>
<keyword evidence="5 10" id="KW-0489">Methyltransferase</keyword>
<evidence type="ECO:0000256" key="4">
    <source>
        <dbReference type="ARBA" id="ARBA00022552"/>
    </source>
</evidence>
<dbReference type="AlphaFoldDB" id="A0A2Z3GWQ6"/>
<dbReference type="PANTHER" id="PTHR30027">
    <property type="entry name" value="RIBOSOMAL RNA SMALL SUBUNIT METHYLTRANSFERASE E"/>
    <property type="match status" value="1"/>
</dbReference>
<keyword evidence="7 10" id="KW-0949">S-adenosyl-L-methionine</keyword>
<dbReference type="InterPro" id="IPR006700">
    <property type="entry name" value="RsmE"/>
</dbReference>
<evidence type="ECO:0000256" key="3">
    <source>
        <dbReference type="ARBA" id="ARBA00022490"/>
    </source>
</evidence>
<dbReference type="CDD" id="cd18084">
    <property type="entry name" value="RsmE-like"/>
    <property type="match status" value="1"/>
</dbReference>
<dbReference type="OrthoDB" id="9815641at2"/>
<evidence type="ECO:0000256" key="9">
    <source>
        <dbReference type="ARBA" id="ARBA00047944"/>
    </source>
</evidence>
<dbReference type="EMBL" id="CP025958">
    <property type="protein sequence ID" value="AWM37768.1"/>
    <property type="molecule type" value="Genomic_DNA"/>
</dbReference>
<dbReference type="KEGG" id="gog:C1280_12695"/>
<keyword evidence="3 10" id="KW-0963">Cytoplasm</keyword>
<evidence type="ECO:0000256" key="10">
    <source>
        <dbReference type="PIRNR" id="PIRNR015601"/>
    </source>
</evidence>
<evidence type="ECO:0000313" key="13">
    <source>
        <dbReference type="EMBL" id="AWM37768.1"/>
    </source>
</evidence>
<dbReference type="InterPro" id="IPR046887">
    <property type="entry name" value="RsmE_PUA-like"/>
</dbReference>
<dbReference type="GO" id="GO:0070042">
    <property type="term" value="F:rRNA (uridine-N3-)-methyltransferase activity"/>
    <property type="evidence" value="ECO:0007669"/>
    <property type="project" value="TreeGrafter"/>
</dbReference>
<accession>A0A2Z3GWQ6</accession>
<comment type="subcellular location">
    <subcellularLocation>
        <location evidence="1 10">Cytoplasm</location>
    </subcellularLocation>
</comment>
<comment type="function">
    <text evidence="8 10">Specifically methylates the N3 position of the uracil ring of uridine 1498 (m3U1498) in 16S rRNA. Acts on the fully assembled 30S ribosomal subunit.</text>
</comment>
<proteinExistence type="inferred from homology"/>
<gene>
    <name evidence="13" type="ORF">C1280_12695</name>
</gene>
<feature type="domain" description="Ribosomal RNA small subunit methyltransferase E PUA-like" evidence="12">
    <location>
        <begin position="18"/>
        <end position="62"/>
    </location>
</feature>
<dbReference type="InterPro" id="IPR029026">
    <property type="entry name" value="tRNA_m1G_MTases_N"/>
</dbReference>
<dbReference type="RefSeq" id="WP_010042037.1">
    <property type="nucleotide sequence ID" value="NZ_CP025958.1"/>
</dbReference>
<dbReference type="Proteomes" id="UP000245802">
    <property type="component" value="Chromosome"/>
</dbReference>
<evidence type="ECO:0000256" key="7">
    <source>
        <dbReference type="ARBA" id="ARBA00022691"/>
    </source>
</evidence>
<sequence>MSDRFYIPDLLGAGEFVLTGPEAHHLVAVRRFGDGDEVVVFNGDGNDYPAQILSAGKKSVVLLVREPVFVNRELPFPVVVASALPKGDRADFLVEKLTELGVNRFIPLITTRAVVLPKVSVVEKFGRAVIEASKQCGRNCLMQVDAPQKWDSFVARADLPQPLTILHTGPGLVGASGAGGTLAVGPEGGFTTEEVERALTHGFVARSLGSRVLRTETAAIAAAARLGEGTKINATNG</sequence>
<dbReference type="Gene3D" id="3.40.1280.10">
    <property type="match status" value="1"/>
</dbReference>
<dbReference type="NCBIfam" id="TIGR00046">
    <property type="entry name" value="RsmE family RNA methyltransferase"/>
    <property type="match status" value="1"/>
</dbReference>
<evidence type="ECO:0000259" key="11">
    <source>
        <dbReference type="Pfam" id="PF04452"/>
    </source>
</evidence>
<keyword evidence="6 10" id="KW-0808">Transferase</keyword>
<dbReference type="SUPFAM" id="SSF75217">
    <property type="entry name" value="alpha/beta knot"/>
    <property type="match status" value="1"/>
</dbReference>
<dbReference type="Pfam" id="PF04452">
    <property type="entry name" value="Methyltrans_RNA"/>
    <property type="match status" value="1"/>
</dbReference>
<protein>
    <recommendedName>
        <fullName evidence="10">Ribosomal RNA small subunit methyltransferase E</fullName>
        <ecNumber evidence="10">2.1.1.193</ecNumber>
    </recommendedName>
</protein>
<evidence type="ECO:0000256" key="1">
    <source>
        <dbReference type="ARBA" id="ARBA00004496"/>
    </source>
</evidence>
<name>A0A2Z3GWQ6_9BACT</name>
<organism evidence="13 14">
    <name type="scientific">Gemmata obscuriglobus</name>
    <dbReference type="NCBI Taxonomy" id="114"/>
    <lineage>
        <taxon>Bacteria</taxon>
        <taxon>Pseudomonadati</taxon>
        <taxon>Planctomycetota</taxon>
        <taxon>Planctomycetia</taxon>
        <taxon>Gemmatales</taxon>
        <taxon>Gemmataceae</taxon>
        <taxon>Gemmata</taxon>
    </lineage>
</organism>